<evidence type="ECO:0000259" key="11">
    <source>
        <dbReference type="PROSITE" id="PS51188"/>
    </source>
</evidence>
<dbReference type="SUPFAM" id="SSF49493">
    <property type="entry name" value="HSP40/DnaJ peptide-binding domain"/>
    <property type="match status" value="2"/>
</dbReference>
<dbReference type="Gene3D" id="2.10.230.10">
    <property type="entry name" value="Heat shock protein DnaJ, cysteine-rich domain"/>
    <property type="match status" value="1"/>
</dbReference>
<feature type="binding site" evidence="8">
    <location>
        <position position="178"/>
    </location>
    <ligand>
        <name>Zn(2+)</name>
        <dbReference type="ChEBI" id="CHEBI:29105"/>
        <label>2</label>
    </ligand>
</feature>
<dbReference type="SUPFAM" id="SSF46565">
    <property type="entry name" value="Chaperone J-domain"/>
    <property type="match status" value="1"/>
</dbReference>
<dbReference type="InterPro" id="IPR018253">
    <property type="entry name" value="DnaJ_domain_CS"/>
</dbReference>
<dbReference type="GO" id="GO:0008270">
    <property type="term" value="F:zinc ion binding"/>
    <property type="evidence" value="ECO:0007669"/>
    <property type="project" value="UniProtKB-UniRule"/>
</dbReference>
<dbReference type="Gene3D" id="1.10.287.110">
    <property type="entry name" value="DnaJ domain"/>
    <property type="match status" value="1"/>
</dbReference>
<dbReference type="SMART" id="SM00271">
    <property type="entry name" value="DnaJ"/>
    <property type="match status" value="1"/>
</dbReference>
<dbReference type="InterPro" id="IPR008971">
    <property type="entry name" value="HSP40/DnaJ_pept-bd"/>
</dbReference>
<dbReference type="GO" id="GO:0031072">
    <property type="term" value="F:heat shock protein binding"/>
    <property type="evidence" value="ECO:0007669"/>
    <property type="project" value="InterPro"/>
</dbReference>
<evidence type="ECO:0000256" key="8">
    <source>
        <dbReference type="HAMAP-Rule" id="MF_01152"/>
    </source>
</evidence>
<keyword evidence="2 8" id="KW-0677">Repeat</keyword>
<accession>A0A2H0YQV3</accession>
<dbReference type="CDD" id="cd06257">
    <property type="entry name" value="DnaJ"/>
    <property type="match status" value="1"/>
</dbReference>
<dbReference type="PANTHER" id="PTHR43096">
    <property type="entry name" value="DNAJ HOMOLOG 1, MITOCHONDRIAL-RELATED"/>
    <property type="match status" value="1"/>
</dbReference>
<dbReference type="InterPro" id="IPR012724">
    <property type="entry name" value="DnaJ"/>
</dbReference>
<dbReference type="InterPro" id="IPR036410">
    <property type="entry name" value="HSP_DnaJ_Cys-rich_dom_sf"/>
</dbReference>
<evidence type="ECO:0000313" key="13">
    <source>
        <dbReference type="Proteomes" id="UP000236845"/>
    </source>
</evidence>
<organism evidence="12 13">
    <name type="scientific">Candidatus Kerfeldbacteria bacterium CG08_land_8_20_14_0_20_43_14</name>
    <dbReference type="NCBI Taxonomy" id="2014246"/>
    <lineage>
        <taxon>Bacteria</taxon>
        <taxon>Candidatus Kerfeldiibacteriota</taxon>
    </lineage>
</organism>
<dbReference type="PRINTS" id="PR00625">
    <property type="entry name" value="JDOMAIN"/>
</dbReference>
<comment type="similarity">
    <text evidence="6 8">Belongs to the DnaJ family.</text>
</comment>
<feature type="zinc finger region" description="CR-type" evidence="9">
    <location>
        <begin position="145"/>
        <end position="227"/>
    </location>
</feature>
<reference evidence="13" key="1">
    <citation type="submission" date="2017-09" db="EMBL/GenBank/DDBJ databases">
        <title>Depth-based differentiation of microbial function through sediment-hosted aquifers and enrichment of novel symbionts in the deep terrestrial subsurface.</title>
        <authorList>
            <person name="Probst A.J."/>
            <person name="Ladd B."/>
            <person name="Jarett J.K."/>
            <person name="Geller-Mcgrath D.E."/>
            <person name="Sieber C.M.K."/>
            <person name="Emerson J.B."/>
            <person name="Anantharaman K."/>
            <person name="Thomas B.C."/>
            <person name="Malmstrom R."/>
            <person name="Stieglmeier M."/>
            <person name="Klingl A."/>
            <person name="Woyke T."/>
            <person name="Ryan C.M."/>
            <person name="Banfield J.F."/>
        </authorList>
    </citation>
    <scope>NUCLEOTIDE SEQUENCE [LARGE SCALE GENOMIC DNA]</scope>
</reference>
<keyword evidence="4 8" id="KW-0862">Zinc</keyword>
<dbReference type="FunFam" id="2.60.260.20:FF:000005">
    <property type="entry name" value="Chaperone protein dnaJ 1, mitochondrial"/>
    <property type="match status" value="1"/>
</dbReference>
<dbReference type="InterPro" id="IPR001305">
    <property type="entry name" value="HSP_DnaJ_Cys-rich_dom"/>
</dbReference>
<gene>
    <name evidence="8 12" type="primary">dnaJ</name>
    <name evidence="12" type="ORF">COT26_01070</name>
</gene>
<dbReference type="FunFam" id="2.10.230.10:FF:000002">
    <property type="entry name" value="Molecular chaperone DnaJ"/>
    <property type="match status" value="1"/>
</dbReference>
<dbReference type="NCBIfam" id="TIGR02349">
    <property type="entry name" value="DnaJ_bact"/>
    <property type="match status" value="1"/>
</dbReference>
<proteinExistence type="inferred from homology"/>
<protein>
    <recommendedName>
        <fullName evidence="7 8">Chaperone protein DnaJ</fullName>
    </recommendedName>
</protein>
<dbReference type="GO" id="GO:0042026">
    <property type="term" value="P:protein refolding"/>
    <property type="evidence" value="ECO:0007669"/>
    <property type="project" value="TreeGrafter"/>
</dbReference>
<feature type="binding site" evidence="8">
    <location>
        <position position="158"/>
    </location>
    <ligand>
        <name>Zn(2+)</name>
        <dbReference type="ChEBI" id="CHEBI:29105"/>
        <label>1</label>
    </ligand>
</feature>
<evidence type="ECO:0000256" key="9">
    <source>
        <dbReference type="PROSITE-ProRule" id="PRU00546"/>
    </source>
</evidence>
<dbReference type="Pfam" id="PF00226">
    <property type="entry name" value="DnaJ"/>
    <property type="match status" value="1"/>
</dbReference>
<feature type="domain" description="CR-type" evidence="11">
    <location>
        <begin position="145"/>
        <end position="227"/>
    </location>
</feature>
<feature type="binding site" evidence="8">
    <location>
        <position position="204"/>
    </location>
    <ligand>
        <name>Zn(2+)</name>
        <dbReference type="ChEBI" id="CHEBI:29105"/>
        <label>2</label>
    </ligand>
</feature>
<evidence type="ECO:0000256" key="3">
    <source>
        <dbReference type="ARBA" id="ARBA00022771"/>
    </source>
</evidence>
<evidence type="ECO:0000256" key="1">
    <source>
        <dbReference type="ARBA" id="ARBA00022723"/>
    </source>
</evidence>
<sequence length="372" mass="40416">MAKDYYDILGVSRSASEDEIKRAFRKKAHELHPDKAHGDEAKFKEANEAYQVLSNKEKKGQYDQFGQTFDQARRQGGAGPGGFGGFGDFSQGGGFQQGNVDFGDLGDIFGDIFGFGSGRSKRSRAKSGRDIQADLNLSFREAVFGIEKEINLYKQAVCEHCYGLGNEPGAKNETCPTCKGKGQVRQVVNSFFGQIAQTTVCPTCEGQGTISAQKCRVCSGTGRTRKDQTIKVSVPAGIDDGETLRLSGQGEAGEKSGHAGDLYLRIRVQSDSRFVRKGADIFSEVNISFPAAALGTKVEIETLDGSVSMKIQAGTQSGKIFRLNDKGVPFLRKRGRGDHLITVNVITPTRIHGKKKKLLEELAELDGENIEE</sequence>
<dbReference type="GO" id="GO:0051082">
    <property type="term" value="F:unfolded protein binding"/>
    <property type="evidence" value="ECO:0007669"/>
    <property type="project" value="UniProtKB-UniRule"/>
</dbReference>
<keyword evidence="8" id="KW-0235">DNA replication</keyword>
<dbReference type="Proteomes" id="UP000236845">
    <property type="component" value="Unassembled WGS sequence"/>
</dbReference>
<comment type="subunit">
    <text evidence="8">Homodimer.</text>
</comment>
<dbReference type="PROSITE" id="PS51188">
    <property type="entry name" value="ZF_CR"/>
    <property type="match status" value="1"/>
</dbReference>
<dbReference type="HAMAP" id="MF_01152">
    <property type="entry name" value="DnaJ"/>
    <property type="match status" value="1"/>
</dbReference>
<dbReference type="PROSITE" id="PS50076">
    <property type="entry name" value="DNAJ_2"/>
    <property type="match status" value="1"/>
</dbReference>
<feature type="repeat" description="CXXCXGXG motif" evidence="8">
    <location>
        <begin position="175"/>
        <end position="182"/>
    </location>
</feature>
<dbReference type="InterPro" id="IPR001623">
    <property type="entry name" value="DnaJ_domain"/>
</dbReference>
<dbReference type="CDD" id="cd10719">
    <property type="entry name" value="DnaJ_zf"/>
    <property type="match status" value="1"/>
</dbReference>
<comment type="domain">
    <text evidence="8">The J domain is necessary and sufficient to stimulate DnaK ATPase activity. Zinc center 1 plays an important role in the autonomous, DnaK-independent chaperone activity of DnaJ. Zinc center 2 is essential for interaction with DnaK and for DnaJ activity.</text>
</comment>
<dbReference type="PANTHER" id="PTHR43096:SF52">
    <property type="entry name" value="DNAJ HOMOLOG 1, MITOCHONDRIAL-RELATED"/>
    <property type="match status" value="1"/>
</dbReference>
<dbReference type="InterPro" id="IPR002939">
    <property type="entry name" value="DnaJ_C"/>
</dbReference>
<evidence type="ECO:0000256" key="6">
    <source>
        <dbReference type="ARBA" id="ARBA00061004"/>
    </source>
</evidence>
<keyword evidence="1 8" id="KW-0479">Metal-binding</keyword>
<dbReference type="AlphaFoldDB" id="A0A2H0YQV3"/>
<evidence type="ECO:0000256" key="5">
    <source>
        <dbReference type="ARBA" id="ARBA00023186"/>
    </source>
</evidence>
<dbReference type="GO" id="GO:0006260">
    <property type="term" value="P:DNA replication"/>
    <property type="evidence" value="ECO:0007669"/>
    <property type="project" value="UniProtKB-KW"/>
</dbReference>
<dbReference type="GO" id="GO:0005524">
    <property type="term" value="F:ATP binding"/>
    <property type="evidence" value="ECO:0007669"/>
    <property type="project" value="InterPro"/>
</dbReference>
<feature type="binding site" evidence="8">
    <location>
        <position position="161"/>
    </location>
    <ligand>
        <name>Zn(2+)</name>
        <dbReference type="ChEBI" id="CHEBI:29105"/>
        <label>1</label>
    </ligand>
</feature>
<dbReference type="Gene3D" id="2.60.260.20">
    <property type="entry name" value="Urease metallochaperone UreE, N-terminal domain"/>
    <property type="match status" value="2"/>
</dbReference>
<dbReference type="PROSITE" id="PS00636">
    <property type="entry name" value="DNAJ_1"/>
    <property type="match status" value="1"/>
</dbReference>
<evidence type="ECO:0000256" key="7">
    <source>
        <dbReference type="ARBA" id="ARBA00067609"/>
    </source>
</evidence>
<keyword evidence="8" id="KW-0963">Cytoplasm</keyword>
<comment type="subcellular location">
    <subcellularLocation>
        <location evidence="8">Cytoplasm</location>
    </subcellularLocation>
</comment>
<feature type="repeat" description="CXXCXGXG motif" evidence="8">
    <location>
        <begin position="158"/>
        <end position="165"/>
    </location>
</feature>
<comment type="caution">
    <text evidence="12">The sequence shown here is derived from an EMBL/GenBank/DDBJ whole genome shotgun (WGS) entry which is preliminary data.</text>
</comment>
<feature type="binding site" evidence="8">
    <location>
        <position position="175"/>
    </location>
    <ligand>
        <name>Zn(2+)</name>
        <dbReference type="ChEBI" id="CHEBI:29105"/>
        <label>2</label>
    </ligand>
</feature>
<dbReference type="GO" id="GO:0009408">
    <property type="term" value="P:response to heat"/>
    <property type="evidence" value="ECO:0007669"/>
    <property type="project" value="InterPro"/>
</dbReference>
<evidence type="ECO:0000259" key="10">
    <source>
        <dbReference type="PROSITE" id="PS50076"/>
    </source>
</evidence>
<feature type="repeat" description="CXXCXGXG motif" evidence="8">
    <location>
        <begin position="201"/>
        <end position="208"/>
    </location>
</feature>
<keyword evidence="3 8" id="KW-0863">Zinc-finger</keyword>
<keyword evidence="5 8" id="KW-0143">Chaperone</keyword>
<dbReference type="EMBL" id="PEXW01000020">
    <property type="protein sequence ID" value="PIS40877.1"/>
    <property type="molecule type" value="Genomic_DNA"/>
</dbReference>
<feature type="binding site" evidence="8">
    <location>
        <position position="201"/>
    </location>
    <ligand>
        <name>Zn(2+)</name>
        <dbReference type="ChEBI" id="CHEBI:29105"/>
        <label>2</label>
    </ligand>
</feature>
<feature type="binding site" evidence="8">
    <location>
        <position position="215"/>
    </location>
    <ligand>
        <name>Zn(2+)</name>
        <dbReference type="ChEBI" id="CHEBI:29105"/>
        <label>1</label>
    </ligand>
</feature>
<dbReference type="Pfam" id="PF00684">
    <property type="entry name" value="DnaJ_CXXCXGXG"/>
    <property type="match status" value="1"/>
</dbReference>
<evidence type="ECO:0000256" key="4">
    <source>
        <dbReference type="ARBA" id="ARBA00022833"/>
    </source>
</evidence>
<evidence type="ECO:0000256" key="2">
    <source>
        <dbReference type="ARBA" id="ARBA00022737"/>
    </source>
</evidence>
<comment type="cofactor">
    <cofactor evidence="8">
        <name>Zn(2+)</name>
        <dbReference type="ChEBI" id="CHEBI:29105"/>
    </cofactor>
    <text evidence="8">Binds 2 Zn(2+) ions per monomer.</text>
</comment>
<dbReference type="GO" id="GO:0005737">
    <property type="term" value="C:cytoplasm"/>
    <property type="evidence" value="ECO:0007669"/>
    <property type="project" value="UniProtKB-SubCell"/>
</dbReference>
<dbReference type="CDD" id="cd10747">
    <property type="entry name" value="DnaJ_C"/>
    <property type="match status" value="1"/>
</dbReference>
<keyword evidence="8" id="KW-0346">Stress response</keyword>
<name>A0A2H0YQV3_9BACT</name>
<dbReference type="SUPFAM" id="SSF57938">
    <property type="entry name" value="DnaJ/Hsp40 cysteine-rich domain"/>
    <property type="match status" value="1"/>
</dbReference>
<feature type="domain" description="J" evidence="10">
    <location>
        <begin position="4"/>
        <end position="66"/>
    </location>
</feature>
<feature type="repeat" description="CXXCXGXG motif" evidence="8">
    <location>
        <begin position="215"/>
        <end position="222"/>
    </location>
</feature>
<evidence type="ECO:0000313" key="12">
    <source>
        <dbReference type="EMBL" id="PIS40877.1"/>
    </source>
</evidence>
<feature type="binding site" evidence="8">
    <location>
        <position position="218"/>
    </location>
    <ligand>
        <name>Zn(2+)</name>
        <dbReference type="ChEBI" id="CHEBI:29105"/>
        <label>1</label>
    </ligand>
</feature>
<dbReference type="Pfam" id="PF01556">
    <property type="entry name" value="DnaJ_C"/>
    <property type="match status" value="1"/>
</dbReference>
<comment type="function">
    <text evidence="8">Participates actively in the response to hyperosmotic and heat shock by preventing the aggregation of stress-denatured proteins and by disaggregating proteins, also in an autonomous, DnaK-independent fashion. Unfolded proteins bind initially to DnaJ; upon interaction with the DnaJ-bound protein, DnaK hydrolyzes its bound ATP, resulting in the formation of a stable complex. GrpE releases ADP from DnaK; ATP binding to DnaK triggers the release of the substrate protein, thus completing the reaction cycle. Several rounds of ATP-dependent interactions between DnaJ, DnaK and GrpE are required for fully efficient folding. Also involved, together with DnaK and GrpE, in the DNA replication of plasmids through activation of initiation proteins.</text>
</comment>
<dbReference type="NCBIfam" id="NF008035">
    <property type="entry name" value="PRK10767.1"/>
    <property type="match status" value="1"/>
</dbReference>
<dbReference type="InterPro" id="IPR036869">
    <property type="entry name" value="J_dom_sf"/>
</dbReference>